<dbReference type="Pfam" id="PF03781">
    <property type="entry name" value="FGE-sulfatase"/>
    <property type="match status" value="1"/>
</dbReference>
<dbReference type="Proteomes" id="UP000016931">
    <property type="component" value="Unassembled WGS sequence"/>
</dbReference>
<dbReference type="STRING" id="692275.N1QFN3"/>
<keyword evidence="2" id="KW-0808">Transferase</keyword>
<dbReference type="AlphaFoldDB" id="N1QFN3"/>
<dbReference type="InterPro" id="IPR051128">
    <property type="entry name" value="EgtD_Methyltrsf_superfamily"/>
</dbReference>
<dbReference type="InterPro" id="IPR042095">
    <property type="entry name" value="SUMF_sf"/>
</dbReference>
<dbReference type="SUPFAM" id="SSF56436">
    <property type="entry name" value="C-type lectin-like"/>
    <property type="match status" value="1"/>
</dbReference>
<dbReference type="HOGENOM" id="CLU_006921_0_1_1"/>
<evidence type="ECO:0000259" key="5">
    <source>
        <dbReference type="Pfam" id="PF10017"/>
    </source>
</evidence>
<dbReference type="EMBL" id="KB456269">
    <property type="protein sequence ID" value="EMF09308.1"/>
    <property type="molecule type" value="Genomic_DNA"/>
</dbReference>
<dbReference type="PANTHER" id="PTHR43397:SF1">
    <property type="entry name" value="ERGOTHIONEINE BIOSYNTHESIS PROTEIN 1"/>
    <property type="match status" value="1"/>
</dbReference>
<feature type="domain" description="Histidine-specific methyltransferase SAM-dependent" evidence="5">
    <location>
        <begin position="29"/>
        <end position="334"/>
    </location>
</feature>
<evidence type="ECO:0000256" key="2">
    <source>
        <dbReference type="ARBA" id="ARBA00022679"/>
    </source>
</evidence>
<gene>
    <name evidence="6" type="ORF">SEPMUDRAFT_151383</name>
</gene>
<dbReference type="Pfam" id="PF10017">
    <property type="entry name" value="Methyltransf_33"/>
    <property type="match status" value="1"/>
</dbReference>
<dbReference type="GO" id="GO:0052706">
    <property type="term" value="F:L-histidine N(alpha)-methyltransferase activity"/>
    <property type="evidence" value="ECO:0007669"/>
    <property type="project" value="EnsemblFungi"/>
</dbReference>
<evidence type="ECO:0000256" key="3">
    <source>
        <dbReference type="SAM" id="MobiDB-lite"/>
    </source>
</evidence>
<protein>
    <recommendedName>
        <fullName evidence="8">DUF323 domain protein</fullName>
    </recommendedName>
</protein>
<dbReference type="Gene3D" id="3.40.50.150">
    <property type="entry name" value="Vaccinia Virus protein VP39"/>
    <property type="match status" value="1"/>
</dbReference>
<keyword evidence="1" id="KW-0489">Methyltransferase</keyword>
<evidence type="ECO:0000313" key="7">
    <source>
        <dbReference type="Proteomes" id="UP000016931"/>
    </source>
</evidence>
<name>N1QFN3_SPHMS</name>
<dbReference type="InterPro" id="IPR017805">
    <property type="entry name" value="SAM_MeTrfase_EasF-type_put"/>
</dbReference>
<organism evidence="6 7">
    <name type="scientific">Sphaerulina musiva (strain SO2202)</name>
    <name type="common">Poplar stem canker fungus</name>
    <name type="synonym">Septoria musiva</name>
    <dbReference type="NCBI Taxonomy" id="692275"/>
    <lineage>
        <taxon>Eukaryota</taxon>
        <taxon>Fungi</taxon>
        <taxon>Dikarya</taxon>
        <taxon>Ascomycota</taxon>
        <taxon>Pezizomycotina</taxon>
        <taxon>Dothideomycetes</taxon>
        <taxon>Dothideomycetidae</taxon>
        <taxon>Mycosphaerellales</taxon>
        <taxon>Mycosphaerellaceae</taxon>
        <taxon>Sphaerulina</taxon>
    </lineage>
</organism>
<dbReference type="RefSeq" id="XP_016757429.1">
    <property type="nucleotide sequence ID" value="XM_016906778.1"/>
</dbReference>
<evidence type="ECO:0000313" key="6">
    <source>
        <dbReference type="EMBL" id="EMF09308.1"/>
    </source>
</evidence>
<proteinExistence type="predicted"/>
<reference evidence="6 7" key="1">
    <citation type="journal article" date="2012" name="PLoS Pathog.">
        <title>Diverse lifestyles and strategies of plant pathogenesis encoded in the genomes of eighteen Dothideomycetes fungi.</title>
        <authorList>
            <person name="Ohm R.A."/>
            <person name="Feau N."/>
            <person name="Henrissat B."/>
            <person name="Schoch C.L."/>
            <person name="Horwitz B.A."/>
            <person name="Barry K.W."/>
            <person name="Condon B.J."/>
            <person name="Copeland A.C."/>
            <person name="Dhillon B."/>
            <person name="Glaser F."/>
            <person name="Hesse C.N."/>
            <person name="Kosti I."/>
            <person name="LaButti K."/>
            <person name="Lindquist E.A."/>
            <person name="Lucas S."/>
            <person name="Salamov A.A."/>
            <person name="Bradshaw R.E."/>
            <person name="Ciuffetti L."/>
            <person name="Hamelin R.C."/>
            <person name="Kema G.H.J."/>
            <person name="Lawrence C."/>
            <person name="Scott J.A."/>
            <person name="Spatafora J.W."/>
            <person name="Turgeon B.G."/>
            <person name="de Wit P.J.G.M."/>
            <person name="Zhong S."/>
            <person name="Goodwin S.B."/>
            <person name="Grigoriev I.V."/>
        </authorList>
    </citation>
    <scope>NUCLEOTIDE SEQUENCE [LARGE SCALE GENOMIC DNA]</scope>
    <source>
        <strain evidence="6 7">SO2202</strain>
    </source>
</reference>
<dbReference type="OMA" id="FKHWHPT"/>
<dbReference type="OrthoDB" id="659at2759"/>
<dbReference type="GO" id="GO:0052699">
    <property type="term" value="P:ergothioneine biosynthetic process"/>
    <property type="evidence" value="ECO:0007669"/>
    <property type="project" value="EnsemblFungi"/>
</dbReference>
<evidence type="ECO:0000256" key="1">
    <source>
        <dbReference type="ARBA" id="ARBA00022603"/>
    </source>
</evidence>
<accession>N1QFN3</accession>
<dbReference type="NCBIfam" id="TIGR03439">
    <property type="entry name" value="methyl_EasF"/>
    <property type="match status" value="1"/>
</dbReference>
<dbReference type="InterPro" id="IPR029063">
    <property type="entry name" value="SAM-dependent_MTases_sf"/>
</dbReference>
<evidence type="ECO:0008006" key="8">
    <source>
        <dbReference type="Google" id="ProtNLM"/>
    </source>
</evidence>
<keyword evidence="7" id="KW-1185">Reference proteome</keyword>
<dbReference type="GeneID" id="27903915"/>
<dbReference type="GO" id="GO:1903257">
    <property type="term" value="P:selenoneine biosynthetic process"/>
    <property type="evidence" value="ECO:0007669"/>
    <property type="project" value="EnsemblFungi"/>
</dbReference>
<dbReference type="GO" id="GO:0032259">
    <property type="term" value="P:methylation"/>
    <property type="evidence" value="ECO:0007669"/>
    <property type="project" value="UniProtKB-KW"/>
</dbReference>
<dbReference type="PANTHER" id="PTHR43397">
    <property type="entry name" value="ERGOTHIONEINE BIOSYNTHESIS PROTEIN 1"/>
    <property type="match status" value="1"/>
</dbReference>
<dbReference type="InterPro" id="IPR019257">
    <property type="entry name" value="MeTrfase_dom"/>
</dbReference>
<dbReference type="eggNOG" id="ENOG502QS9T">
    <property type="taxonomic scope" value="Eukaryota"/>
</dbReference>
<sequence length="855" mass="96797">MGSIGAPEYTSQADIIDIRSDAAGIELKQLIYSGLRAQDGSKEKTLPTLLLYDTKGLRLFEQITYLDEYYLTGEEIQVLEQHAERIAERVPNNALVVELGSGNLRKVKILLDALDRAGKTIEYYALDLMRPELERTLAAVPKHAFKHVQCYGLWGTYDDGLEWLKRPENAARPKTILSLGSSIGNFTRDEAVGFIAQFAETLKPTDSFLLGLDACQDAERVYRAYNDRDEVTHGFTMNGLHHANHILGHEEFVIADWEAVGEYDQVGERHRAYVVPKKDVVVQGVAVKKGEKVRIEESYKYNHKQSMQLWSNASVVESAAWSNQSGSYALHMLARPATMYPTKPEAYAPHPVPSIPEWEQLWAVWDKVTRQMIPNEELLEKPIKLRNACIFYLGHIPTFFDIKINEVTALGLTEPSYFTKIFERGIDPDVDNPDQCHDHSEIPDEWPALETILKYQNDVRNRVRDLYKSNRVYEDNWAGRAMWLGFEHELMHLETFLYMALQSDKTLPPDGTIRPDFEQLAAKAKRDAVPNEWFTIPEQSVTIGMNDPDTPDGPVRQFGWDVEKPAYTTKVHSFKSAARPITNEDYVRYMIAKDIEKIPASWTTQNKRDSGINGHANGRSNGEFHDSNGHTNGDVRLEHFIGDKFVRTFYGAVPMKHALDWPCSASYDELNGCAMYMGGRIPTMEEARSIHEYAAHLKKKEADKAQGKTIPAVNSHLVNEGVEESPGSKPATNGFGREADPYQGKELHVDLGDANVGFKHWHPMPVTQNGNKLAGLGEMGGLWEWTSSVLEKRDGFEPMKLYPAYSADFYDGKHNVVLGGSWATHPRFAGRKSVVNWYQRNYPFVWAGARLVKDN</sequence>
<feature type="domain" description="Sulfatase-modifying factor enzyme-like" evidence="4">
    <location>
        <begin position="557"/>
        <end position="853"/>
    </location>
</feature>
<dbReference type="InterPro" id="IPR016187">
    <property type="entry name" value="CTDL_fold"/>
</dbReference>
<dbReference type="InterPro" id="IPR005532">
    <property type="entry name" value="SUMF_dom"/>
</dbReference>
<evidence type="ECO:0000259" key="4">
    <source>
        <dbReference type="Pfam" id="PF03781"/>
    </source>
</evidence>
<feature type="region of interest" description="Disordered" evidence="3">
    <location>
        <begin position="605"/>
        <end position="630"/>
    </location>
</feature>
<dbReference type="Gene3D" id="3.90.1580.10">
    <property type="entry name" value="paralog of FGE (formylglycine-generating enzyme)"/>
    <property type="match status" value="1"/>
</dbReference>